<protein>
    <recommendedName>
        <fullName evidence="2">Glycosyltransferase</fullName>
        <ecNumber evidence="2">2.4.2.-</ecNumber>
    </recommendedName>
</protein>
<dbReference type="GO" id="GO:0035252">
    <property type="term" value="F:UDP-xylosyltransferase activity"/>
    <property type="evidence" value="ECO:0007669"/>
    <property type="project" value="TreeGrafter"/>
</dbReference>
<keyword evidence="2" id="KW-0328">Glycosyltransferase</keyword>
<dbReference type="PANTHER" id="PTHR47032:SF1">
    <property type="entry name" value="UDP-D-XYLOSE:L-FUCOSE ALPHA-1,3-D-XYLOSYLTRANSFERASE-RELATED"/>
    <property type="match status" value="1"/>
</dbReference>
<dbReference type="SUPFAM" id="SSF53448">
    <property type="entry name" value="Nucleotide-diphospho-sugar transferases"/>
    <property type="match status" value="1"/>
</dbReference>
<keyword evidence="2" id="KW-1133">Transmembrane helix</keyword>
<keyword evidence="2" id="KW-0961">Cell wall biogenesis/degradation</keyword>
<comment type="subcellular location">
    <subcellularLocation>
        <location evidence="2">Golgi apparatus membrane</location>
        <topology evidence="2">Single-pass type II membrane protein</topology>
    </subcellularLocation>
</comment>
<dbReference type="EC" id="2.4.2.-" evidence="2"/>
<dbReference type="GO" id="GO:0000139">
    <property type="term" value="C:Golgi membrane"/>
    <property type="evidence" value="ECO:0007669"/>
    <property type="project" value="UniProtKB-SubCell"/>
</dbReference>
<keyword evidence="2" id="KW-0472">Membrane</keyword>
<dbReference type="EMBL" id="CACVBM020000022">
    <property type="protein sequence ID" value="CAA7013102.1"/>
    <property type="molecule type" value="Genomic_DNA"/>
</dbReference>
<dbReference type="InterPro" id="IPR005069">
    <property type="entry name" value="Nucl-diP-sugar_transferase"/>
</dbReference>
<evidence type="ECO:0000259" key="3">
    <source>
        <dbReference type="Pfam" id="PF03407"/>
    </source>
</evidence>
<dbReference type="InterPro" id="IPR052636">
    <property type="entry name" value="UDP-D-xylose:L-fucose_XylT"/>
</dbReference>
<dbReference type="OrthoDB" id="540503at2759"/>
<feature type="transmembrane region" description="Helical" evidence="2">
    <location>
        <begin position="21"/>
        <end position="39"/>
    </location>
</feature>
<dbReference type="InterPro" id="IPR029044">
    <property type="entry name" value="Nucleotide-diphossugar_trans"/>
</dbReference>
<keyword evidence="2" id="KW-0735">Signal-anchor</keyword>
<evidence type="ECO:0000313" key="5">
    <source>
        <dbReference type="Proteomes" id="UP000467841"/>
    </source>
</evidence>
<comment type="similarity">
    <text evidence="1 2">Belongs to the glycosyltransferase 77 family.</text>
</comment>
<dbReference type="AlphaFoldDB" id="A0A6D2HD49"/>
<comment type="caution">
    <text evidence="4">The sequence shown here is derived from an EMBL/GenBank/DDBJ whole genome shotgun (WGS) entry which is preliminary data.</text>
</comment>
<keyword evidence="5" id="KW-1185">Reference proteome</keyword>
<organism evidence="4 5">
    <name type="scientific">Microthlaspi erraticum</name>
    <dbReference type="NCBI Taxonomy" id="1685480"/>
    <lineage>
        <taxon>Eukaryota</taxon>
        <taxon>Viridiplantae</taxon>
        <taxon>Streptophyta</taxon>
        <taxon>Embryophyta</taxon>
        <taxon>Tracheophyta</taxon>
        <taxon>Spermatophyta</taxon>
        <taxon>Magnoliopsida</taxon>
        <taxon>eudicotyledons</taxon>
        <taxon>Gunneridae</taxon>
        <taxon>Pentapetalae</taxon>
        <taxon>rosids</taxon>
        <taxon>malvids</taxon>
        <taxon>Brassicales</taxon>
        <taxon>Brassicaceae</taxon>
        <taxon>Coluteocarpeae</taxon>
        <taxon>Microthlaspi</taxon>
    </lineage>
</organism>
<sequence>MAQQQVLSVSNRSILLLSRNGLFLLLLALFVLLGIFLPWTTSPLIPFPNRSSSFPSNWRDYSLSQAAKFAAKNDTLIVCTVSYPFLPFLNNWLISVSRQKQQDKVLVIAEDYATLYKVNEKWPGHAVLIPPALDSKAARYFGSPGFFNFTSRRPKHLLEILELGYNVLYNDVDMVWLQDPFQSFEGRHDAYFTDDRTKIKLLNHSHDLPRPDRNGATYICSCTIFLRPTIGAKLLMKTWIDELQAGSKAFEGNDQPAFNWALNKTAHQVLKV</sequence>
<keyword evidence="2" id="KW-0812">Transmembrane</keyword>
<dbReference type="GO" id="GO:0010306">
    <property type="term" value="P:rhamnogalacturonan II biosynthetic process"/>
    <property type="evidence" value="ECO:0007669"/>
    <property type="project" value="TreeGrafter"/>
</dbReference>
<keyword evidence="2" id="KW-0333">Golgi apparatus</keyword>
<evidence type="ECO:0000256" key="1">
    <source>
        <dbReference type="ARBA" id="ARBA00007033"/>
    </source>
</evidence>
<proteinExistence type="inferred from homology"/>
<dbReference type="Pfam" id="PF03407">
    <property type="entry name" value="Nucleotid_trans"/>
    <property type="match status" value="1"/>
</dbReference>
<evidence type="ECO:0000313" key="4">
    <source>
        <dbReference type="EMBL" id="CAA7013102.1"/>
    </source>
</evidence>
<evidence type="ECO:0000256" key="2">
    <source>
        <dbReference type="RuleBase" id="RU363055"/>
    </source>
</evidence>
<dbReference type="Proteomes" id="UP000467841">
    <property type="component" value="Unassembled WGS sequence"/>
</dbReference>
<gene>
    <name evidence="4" type="ORF">MERR_LOCUS336</name>
</gene>
<dbReference type="PANTHER" id="PTHR47032">
    <property type="entry name" value="UDP-D-XYLOSE:L-FUCOSE ALPHA-1,3-D-XYLOSYLTRANSFERASE-RELATED"/>
    <property type="match status" value="1"/>
</dbReference>
<reference evidence="4" key="1">
    <citation type="submission" date="2020-01" db="EMBL/GenBank/DDBJ databases">
        <authorList>
            <person name="Mishra B."/>
        </authorList>
    </citation>
    <scope>NUCLEOTIDE SEQUENCE [LARGE SCALE GENOMIC DNA]</scope>
</reference>
<keyword evidence="2" id="KW-0808">Transferase</keyword>
<accession>A0A6D2HD49</accession>
<name>A0A6D2HD49_9BRAS</name>
<feature type="domain" description="Nucleotide-diphospho-sugar transferase" evidence="3">
    <location>
        <begin position="102"/>
        <end position="268"/>
    </location>
</feature>